<accession>A0A670KCH8</accession>
<evidence type="ECO:0000313" key="3">
    <source>
        <dbReference type="Proteomes" id="UP000472272"/>
    </source>
</evidence>
<keyword evidence="3" id="KW-1185">Reference proteome</keyword>
<evidence type="ECO:0000259" key="1">
    <source>
        <dbReference type="PROSITE" id="PS50878"/>
    </source>
</evidence>
<dbReference type="AlphaFoldDB" id="A0A670KCH8"/>
<protein>
    <recommendedName>
        <fullName evidence="1">Reverse transcriptase domain-containing protein</fullName>
    </recommendedName>
</protein>
<dbReference type="SUPFAM" id="SSF56219">
    <property type="entry name" value="DNase I-like"/>
    <property type="match status" value="1"/>
</dbReference>
<evidence type="ECO:0000313" key="2">
    <source>
        <dbReference type="Ensembl" id="ENSPMRP00000034516.1"/>
    </source>
</evidence>
<sequence length="1245" mass="147553">MALKVLTWNVNGLNNKNKRNQIAHILLKKNLDLICLQETHVIRKHKRILSNKRLGLDFVASDRVKKRGVVLYIKEKLDPKLLYKDEQGRMIVVQIMFQGVKIIVVGLYAPNDRKAVFFSELGSKLTEWMDQKMIVMGDFNGVVSPNLDRSTRKQEIKEGKLPRTFFDLVDNMGLIDAWRFKNPTVKQYTFFSNPNQSWGRIDGIWITKELIQNLIKSEILPQIISDHNPVYLELKGKEARVLRWRMNESLFNDQKIVIRAKETIEEYFKWNLNKGTALETVWDAGKAVMRGFLIQKNSHKRKEKEKKKEEILVQLMENERQLTIKPGDETIKQNIKLLQAQFSMIVNQEIEWKVKMLKQKSFESANKIGKYLAWQLRERKKQNMICRIRDGDKIVEDPNEIKRLFQKYYKDLYKRGKETGYDIERYLKEHHLQQISTEEKELLNQLITEEEVRKAISKMKIGKAPGPDGLSAKYYKVLSDQISPILCEVMNNILKEGKTPNTWKEAYITLIPKKDVDALEVKNYRPISLLNNDYKLFADVMAERFKKVLNNRIHKDQTGFLPGRQLKDNVRNVIDIIEYLETRIDKQAALIFIDAEKAFDNVSWCFLTENLKMMGLGERFRKGIEAIYNEQKAKLIISNSTSEFFDISKGTRQGCPLSPLLFITVLEVLTKRLREAAEVKGIKVGTKEHKIKAFADDIVLTLEDPKNSMKEALQKFEEFGAVSGLKINKNKTKMLTKNLTKEDILELEQKTGIMTAKKVKYLGVWISTKNINLYKDNYEVTWKNIKKDLEIWERLRLSFLGRIAVIKMNVLPRMLFLFQTIPVLKGLKQCKEWQRALARYIWQGKRPRIKMKILVDKKERGGFSLPDLSLYYEAACLLWLKDWIRLENRDILDLEGFDNRYGWHSYLWYEKVKVHRGFLNHIFRGPLFQVWERNKNILERKTPWWISPIEVLTIKKINMEGKNATYKTEQGIKLRPYEEIKNLFTGWLQYHQVNDLLKEDKKKVGFEDKKSKFNVEVIEGKNKTLSRMYDILLEWYTKDEEVKEAMIKWAIDIGYNIDFERWLELWNKNMRFTACTALKENLWKMIYRWYHTPVKLAKIYKLKEKRCWKCREVEGDLYHMWWCCKVRGFWELVYNELKKILKYTFPKKPEAFLLGMVGKEIKKEDKILFLYATTAARIMLAQNWKLEVIPNISDWQVKMINYAELDRISGRLRDQDEQKFHDNWKKYLMYMESKSQVTLAGLKKL</sequence>
<reference evidence="2 3" key="1">
    <citation type="journal article" date="2019" name="Proc. Natl. Acad. Sci. U.S.A.">
        <title>Regulatory changes in pterin and carotenoid genes underlie balanced color polymorphisms in the wall lizard.</title>
        <authorList>
            <person name="Andrade P."/>
            <person name="Pinho C."/>
            <person name="Perez I de Lanuza G."/>
            <person name="Afonso S."/>
            <person name="Brejcha J."/>
            <person name="Rubin C.J."/>
            <person name="Wallerman O."/>
            <person name="Pereira P."/>
            <person name="Sabatino S.J."/>
            <person name="Bellati A."/>
            <person name="Pellitteri-Rosa D."/>
            <person name="Bosakova Z."/>
            <person name="Bunikis I."/>
            <person name="Carretero M.A."/>
            <person name="Feiner N."/>
            <person name="Marsik P."/>
            <person name="Pauperio F."/>
            <person name="Salvi D."/>
            <person name="Soler L."/>
            <person name="While G.M."/>
            <person name="Uller T."/>
            <person name="Font E."/>
            <person name="Andersson L."/>
            <person name="Carneiro M."/>
        </authorList>
    </citation>
    <scope>NUCLEOTIDE SEQUENCE</scope>
</reference>
<dbReference type="Pfam" id="PF03372">
    <property type="entry name" value="Exo_endo_phos"/>
    <property type="match status" value="1"/>
</dbReference>
<dbReference type="Proteomes" id="UP000472272">
    <property type="component" value="Chromosome 8"/>
</dbReference>
<dbReference type="Gene3D" id="3.60.10.10">
    <property type="entry name" value="Endonuclease/exonuclease/phosphatase"/>
    <property type="match status" value="1"/>
</dbReference>
<dbReference type="GeneTree" id="ENSGT01150000286916"/>
<dbReference type="InterPro" id="IPR043502">
    <property type="entry name" value="DNA/RNA_pol_sf"/>
</dbReference>
<name>A0A670KCH8_PODMU</name>
<dbReference type="InterPro" id="IPR005135">
    <property type="entry name" value="Endo/exonuclease/phosphatase"/>
</dbReference>
<organism evidence="2 3">
    <name type="scientific">Podarcis muralis</name>
    <name type="common">Wall lizard</name>
    <name type="synonym">Lacerta muralis</name>
    <dbReference type="NCBI Taxonomy" id="64176"/>
    <lineage>
        <taxon>Eukaryota</taxon>
        <taxon>Metazoa</taxon>
        <taxon>Chordata</taxon>
        <taxon>Craniata</taxon>
        <taxon>Vertebrata</taxon>
        <taxon>Euteleostomi</taxon>
        <taxon>Lepidosauria</taxon>
        <taxon>Squamata</taxon>
        <taxon>Bifurcata</taxon>
        <taxon>Unidentata</taxon>
        <taxon>Episquamata</taxon>
        <taxon>Laterata</taxon>
        <taxon>Lacertibaenia</taxon>
        <taxon>Lacertidae</taxon>
        <taxon>Podarcis</taxon>
    </lineage>
</organism>
<dbReference type="PANTHER" id="PTHR31635">
    <property type="entry name" value="REVERSE TRANSCRIPTASE DOMAIN-CONTAINING PROTEIN-RELATED"/>
    <property type="match status" value="1"/>
</dbReference>
<dbReference type="InterPro" id="IPR000477">
    <property type="entry name" value="RT_dom"/>
</dbReference>
<dbReference type="SUPFAM" id="SSF56672">
    <property type="entry name" value="DNA/RNA polymerases"/>
    <property type="match status" value="1"/>
</dbReference>
<dbReference type="Ensembl" id="ENSPMRT00000036615.1">
    <property type="protein sequence ID" value="ENSPMRP00000034516.1"/>
    <property type="gene ID" value="ENSPMRG00000022400.1"/>
</dbReference>
<reference evidence="2" key="2">
    <citation type="submission" date="2025-08" db="UniProtKB">
        <authorList>
            <consortium name="Ensembl"/>
        </authorList>
    </citation>
    <scope>IDENTIFICATION</scope>
</reference>
<reference evidence="2" key="3">
    <citation type="submission" date="2025-09" db="UniProtKB">
        <authorList>
            <consortium name="Ensembl"/>
        </authorList>
    </citation>
    <scope>IDENTIFICATION</scope>
</reference>
<dbReference type="PROSITE" id="PS50878">
    <property type="entry name" value="RT_POL"/>
    <property type="match status" value="1"/>
</dbReference>
<dbReference type="CDD" id="cd01650">
    <property type="entry name" value="RT_nLTR_like"/>
    <property type="match status" value="1"/>
</dbReference>
<dbReference type="InterPro" id="IPR036691">
    <property type="entry name" value="Endo/exonu/phosph_ase_sf"/>
</dbReference>
<proteinExistence type="predicted"/>
<dbReference type="CDD" id="cd09076">
    <property type="entry name" value="L1-EN"/>
    <property type="match status" value="1"/>
</dbReference>
<dbReference type="GO" id="GO:0003824">
    <property type="term" value="F:catalytic activity"/>
    <property type="evidence" value="ECO:0007669"/>
    <property type="project" value="InterPro"/>
</dbReference>
<feature type="domain" description="Reverse transcriptase" evidence="1">
    <location>
        <begin position="492"/>
        <end position="766"/>
    </location>
</feature>
<dbReference type="Pfam" id="PF00078">
    <property type="entry name" value="RVT_1"/>
    <property type="match status" value="1"/>
</dbReference>
<dbReference type="PANTHER" id="PTHR31635:SF196">
    <property type="entry name" value="REVERSE TRANSCRIPTASE DOMAIN-CONTAINING PROTEIN-RELATED"/>
    <property type="match status" value="1"/>
</dbReference>
<dbReference type="OMA" id="MICRIRD"/>